<dbReference type="InterPro" id="IPR000209">
    <property type="entry name" value="Peptidase_S8/S53_dom"/>
</dbReference>
<dbReference type="AlphaFoldDB" id="C7SSG5"/>
<feature type="active site" description="Charge relay system" evidence="5">
    <location>
        <position position="56"/>
    </location>
</feature>
<keyword evidence="4 5" id="KW-0720">Serine protease</keyword>
<evidence type="ECO:0000256" key="3">
    <source>
        <dbReference type="ARBA" id="ARBA00022801"/>
    </source>
</evidence>
<evidence type="ECO:0000313" key="7">
    <source>
        <dbReference type="EMBL" id="ACV40234.1"/>
    </source>
</evidence>
<dbReference type="Gene3D" id="3.40.50.200">
    <property type="entry name" value="Peptidase S8/S53 domain"/>
    <property type="match status" value="1"/>
</dbReference>
<protein>
    <submittedName>
        <fullName evidence="7">Subtilase cytotoxin subunit A</fullName>
    </submittedName>
</protein>
<dbReference type="PANTHER" id="PTHR43806:SF11">
    <property type="entry name" value="CEREVISIN-RELATED"/>
    <property type="match status" value="1"/>
</dbReference>
<dbReference type="InterPro" id="IPR036852">
    <property type="entry name" value="Peptidase_S8/S53_dom_sf"/>
</dbReference>
<evidence type="ECO:0000256" key="1">
    <source>
        <dbReference type="ARBA" id="ARBA00011073"/>
    </source>
</evidence>
<feature type="active site" description="Charge relay system" evidence="5">
    <location>
        <position position="93"/>
    </location>
</feature>
<reference evidence="7" key="1">
    <citation type="journal article" date="2010" name="J. Clin. Microbiol.">
        <title>Production of the subtilase AB5 cytotoxin by Shiga toxin-negative Escherichia coli.</title>
        <authorList>
            <person name="Tozzoli R."/>
            <person name="Caprioli A."/>
            <person name="Cappannella S."/>
            <person name="Michelacci V."/>
            <person name="Marziano M.L."/>
            <person name="Morabito S."/>
        </authorList>
    </citation>
    <scope>NUCLEOTIDE SEQUENCE</scope>
    <source>
        <strain evidence="7">ED 591</strain>
    </source>
</reference>
<evidence type="ECO:0000256" key="4">
    <source>
        <dbReference type="ARBA" id="ARBA00022825"/>
    </source>
</evidence>
<dbReference type="Pfam" id="PF00082">
    <property type="entry name" value="Peptidase_S8"/>
    <property type="match status" value="1"/>
</dbReference>
<dbReference type="InterPro" id="IPR050131">
    <property type="entry name" value="Peptidase_S8_subtilisin-like"/>
</dbReference>
<feature type="domain" description="Peptidase S8/S53" evidence="6">
    <location>
        <begin position="50"/>
        <end position="312"/>
    </location>
</feature>
<name>C7SSG5_ECOLX</name>
<gene>
    <name evidence="7" type="primary">subA</name>
</gene>
<dbReference type="GO" id="GO:0006508">
    <property type="term" value="P:proteolysis"/>
    <property type="evidence" value="ECO:0007669"/>
    <property type="project" value="UniProtKB-KW"/>
</dbReference>
<dbReference type="EMBL" id="FJ664545">
    <property type="protein sequence ID" value="ACV40234.1"/>
    <property type="molecule type" value="Genomic_DNA"/>
</dbReference>
<dbReference type="PROSITE" id="PS51892">
    <property type="entry name" value="SUBTILASE"/>
    <property type="match status" value="1"/>
</dbReference>
<accession>C7SSG5</accession>
<dbReference type="CDD" id="cd00306">
    <property type="entry name" value="Peptidases_S8_S53"/>
    <property type="match status" value="1"/>
</dbReference>
<keyword evidence="2 5" id="KW-0645">Protease</keyword>
<keyword evidence="3 5" id="KW-0378">Hydrolase</keyword>
<dbReference type="PANTHER" id="PTHR43806">
    <property type="entry name" value="PEPTIDASE S8"/>
    <property type="match status" value="1"/>
</dbReference>
<comment type="similarity">
    <text evidence="1 5">Belongs to the peptidase S8 family.</text>
</comment>
<sequence>MEDIVLKNLRLHILFLLFISVSVRAEKPWYFDAIGLTETTMSLTDKNTPVVVSVVDSGVAFVGGLSDSEFAKFSFTQDGSPFPVKEPEALYIHGTAMASLIASRHEVYGVYPHALISSRRVIPDGVQDSWIRATESIMSNVFLAPGEEKIINISGGQKGISSASVWSELLSRMGRNNERLIVAAVGNDGADIRKLSAQQRIWPAAYHPVSSVNKKQDPVIRVAALAQYRKGETPVLHGGGVTGSRFGNGWVDIAAPGQNITFLKPDGKTGIGSGTSEATAIVSGVLAAMVSCNPRATATELKRTLLESADKYPSLADKVTEGRVLNAEKAISMFCKKNYIPVRQGRMSEEL</sequence>
<evidence type="ECO:0000259" key="6">
    <source>
        <dbReference type="Pfam" id="PF00082"/>
    </source>
</evidence>
<organism evidence="7">
    <name type="scientific">Escherichia coli</name>
    <dbReference type="NCBI Taxonomy" id="562"/>
    <lineage>
        <taxon>Bacteria</taxon>
        <taxon>Pseudomonadati</taxon>
        <taxon>Pseudomonadota</taxon>
        <taxon>Gammaproteobacteria</taxon>
        <taxon>Enterobacterales</taxon>
        <taxon>Enterobacteriaceae</taxon>
        <taxon>Escherichia</taxon>
    </lineage>
</organism>
<evidence type="ECO:0000256" key="5">
    <source>
        <dbReference type="PROSITE-ProRule" id="PRU01240"/>
    </source>
</evidence>
<proteinExistence type="inferred from homology"/>
<feature type="active site" description="Charge relay system" evidence="5">
    <location>
        <position position="276"/>
    </location>
</feature>
<dbReference type="SUPFAM" id="SSF52743">
    <property type="entry name" value="Subtilisin-like"/>
    <property type="match status" value="1"/>
</dbReference>
<evidence type="ECO:0000256" key="2">
    <source>
        <dbReference type="ARBA" id="ARBA00022670"/>
    </source>
</evidence>
<dbReference type="GO" id="GO:0004252">
    <property type="term" value="F:serine-type endopeptidase activity"/>
    <property type="evidence" value="ECO:0007669"/>
    <property type="project" value="UniProtKB-UniRule"/>
</dbReference>